<keyword evidence="2 7" id="KW-0808">Transferase</keyword>
<dbReference type="InterPro" id="IPR001594">
    <property type="entry name" value="Palmitoyltrfase_DHHC"/>
</dbReference>
<keyword evidence="5 7" id="KW-0472">Membrane</keyword>
<keyword evidence="6 7" id="KW-0012">Acyltransferase</keyword>
<evidence type="ECO:0000256" key="7">
    <source>
        <dbReference type="RuleBase" id="RU079119"/>
    </source>
</evidence>
<sequence>MQVKSMYIFPKAHDDSALCCCEYINEDGERSHILAAFCDCEAIDEAFERLVTWKPVEGQTYQKMMMTLADRLRIPWRGGAKQVPLDVCCAFSLFPVILLLGCISWLMSFISYLLILPVVIFSIHRFFRKARVLEEPFISGSDRAKHGGRYPRTQFFLAWLMISVISLIFVYYTQVITYLKISPYENLLLMIFICIACTSLYIVKVTSYAGFEPRVLDDEGMYGEAIESGAWQICIECAKQVPRMASHCRTCDSCYLLRDHHCIWLDTCISTVNDRWFVIGLLFSLSSLAYGSLLSLTTVCHPRLVDMYFTIVLLPHQCPDAFSTFQ</sequence>
<dbReference type="GO" id="GO:0019706">
    <property type="term" value="F:protein-cysteine S-palmitoyltransferase activity"/>
    <property type="evidence" value="ECO:0007669"/>
    <property type="project" value="UniProtKB-EC"/>
</dbReference>
<evidence type="ECO:0000256" key="6">
    <source>
        <dbReference type="ARBA" id="ARBA00023315"/>
    </source>
</evidence>
<comment type="catalytic activity">
    <reaction evidence="7">
        <text>L-cysteinyl-[protein] + hexadecanoyl-CoA = S-hexadecanoyl-L-cysteinyl-[protein] + CoA</text>
        <dbReference type="Rhea" id="RHEA:36683"/>
        <dbReference type="Rhea" id="RHEA-COMP:10131"/>
        <dbReference type="Rhea" id="RHEA-COMP:11032"/>
        <dbReference type="ChEBI" id="CHEBI:29950"/>
        <dbReference type="ChEBI" id="CHEBI:57287"/>
        <dbReference type="ChEBI" id="CHEBI:57379"/>
        <dbReference type="ChEBI" id="CHEBI:74151"/>
        <dbReference type="EC" id="2.3.1.225"/>
    </reaction>
</comment>
<keyword evidence="10" id="KW-1185">Reference proteome</keyword>
<keyword evidence="4 7" id="KW-1133">Transmembrane helix</keyword>
<evidence type="ECO:0000256" key="5">
    <source>
        <dbReference type="ARBA" id="ARBA00023136"/>
    </source>
</evidence>
<feature type="transmembrane region" description="Helical" evidence="7">
    <location>
        <begin position="276"/>
        <end position="296"/>
    </location>
</feature>
<feature type="transmembrane region" description="Helical" evidence="7">
    <location>
        <begin position="109"/>
        <end position="127"/>
    </location>
</feature>
<evidence type="ECO:0000256" key="3">
    <source>
        <dbReference type="ARBA" id="ARBA00022692"/>
    </source>
</evidence>
<comment type="domain">
    <text evidence="7">The DHHC domain is required for palmitoyltransferase activity.</text>
</comment>
<evidence type="ECO:0000256" key="2">
    <source>
        <dbReference type="ARBA" id="ARBA00022679"/>
    </source>
</evidence>
<evidence type="ECO:0000256" key="4">
    <source>
        <dbReference type="ARBA" id="ARBA00022989"/>
    </source>
</evidence>
<dbReference type="PROSITE" id="PS50216">
    <property type="entry name" value="DHHC"/>
    <property type="match status" value="1"/>
</dbReference>
<organism evidence="9 10">
    <name type="scientific">Halocaridina rubra</name>
    <name type="common">Hawaiian red shrimp</name>
    <dbReference type="NCBI Taxonomy" id="373956"/>
    <lineage>
        <taxon>Eukaryota</taxon>
        <taxon>Metazoa</taxon>
        <taxon>Ecdysozoa</taxon>
        <taxon>Arthropoda</taxon>
        <taxon>Crustacea</taxon>
        <taxon>Multicrustacea</taxon>
        <taxon>Malacostraca</taxon>
        <taxon>Eumalacostraca</taxon>
        <taxon>Eucarida</taxon>
        <taxon>Decapoda</taxon>
        <taxon>Pleocyemata</taxon>
        <taxon>Caridea</taxon>
        <taxon>Atyoidea</taxon>
        <taxon>Atyidae</taxon>
        <taxon>Halocaridina</taxon>
    </lineage>
</organism>
<reference evidence="9 10" key="1">
    <citation type="submission" date="2023-11" db="EMBL/GenBank/DDBJ databases">
        <title>Halocaridina rubra genome assembly.</title>
        <authorList>
            <person name="Smith C."/>
        </authorList>
    </citation>
    <scope>NUCLEOTIDE SEQUENCE [LARGE SCALE GENOMIC DNA]</scope>
    <source>
        <strain evidence="9">EP-1</strain>
        <tissue evidence="9">Whole</tissue>
    </source>
</reference>
<name>A0AAN8X8N4_HALRR</name>
<gene>
    <name evidence="9" type="ORF">SK128_000358</name>
</gene>
<evidence type="ECO:0000313" key="10">
    <source>
        <dbReference type="Proteomes" id="UP001381693"/>
    </source>
</evidence>
<feature type="domain" description="Palmitoyltransferase DHHC" evidence="8">
    <location>
        <begin position="230"/>
        <end position="303"/>
    </location>
</feature>
<dbReference type="PANTHER" id="PTHR12246">
    <property type="entry name" value="PALMITOYLTRANSFERASE ZDHHC16"/>
    <property type="match status" value="1"/>
</dbReference>
<comment type="similarity">
    <text evidence="7">Belongs to the DHHC palmitoyltransferase family.</text>
</comment>
<evidence type="ECO:0000256" key="1">
    <source>
        <dbReference type="ARBA" id="ARBA00004141"/>
    </source>
</evidence>
<dbReference type="EC" id="2.3.1.225" evidence="7"/>
<evidence type="ECO:0000313" key="9">
    <source>
        <dbReference type="EMBL" id="KAK7079905.1"/>
    </source>
</evidence>
<dbReference type="Pfam" id="PF01529">
    <property type="entry name" value="DHHC"/>
    <property type="match status" value="1"/>
</dbReference>
<evidence type="ECO:0000259" key="8">
    <source>
        <dbReference type="Pfam" id="PF01529"/>
    </source>
</evidence>
<feature type="transmembrane region" description="Helical" evidence="7">
    <location>
        <begin position="186"/>
        <end position="203"/>
    </location>
</feature>
<proteinExistence type="inferred from homology"/>
<dbReference type="GO" id="GO:0016020">
    <property type="term" value="C:membrane"/>
    <property type="evidence" value="ECO:0007669"/>
    <property type="project" value="UniProtKB-SubCell"/>
</dbReference>
<keyword evidence="3 7" id="KW-0812">Transmembrane</keyword>
<feature type="transmembrane region" description="Helical" evidence="7">
    <location>
        <begin position="155"/>
        <end position="174"/>
    </location>
</feature>
<dbReference type="EMBL" id="JAXCGZ010006278">
    <property type="protein sequence ID" value="KAK7079905.1"/>
    <property type="molecule type" value="Genomic_DNA"/>
</dbReference>
<accession>A0AAN8X8N4</accession>
<protein>
    <recommendedName>
        <fullName evidence="7">Palmitoyltransferase</fullName>
        <ecNumber evidence="7">2.3.1.225</ecNumber>
    </recommendedName>
</protein>
<comment type="subcellular location">
    <subcellularLocation>
        <location evidence="1">Membrane</location>
        <topology evidence="1">Multi-pass membrane protein</topology>
    </subcellularLocation>
</comment>
<comment type="caution">
    <text evidence="9">The sequence shown here is derived from an EMBL/GenBank/DDBJ whole genome shotgun (WGS) entry which is preliminary data.</text>
</comment>
<dbReference type="InterPro" id="IPR039859">
    <property type="entry name" value="PFA4/ZDH16/20/ERF2-like"/>
</dbReference>
<dbReference type="Proteomes" id="UP001381693">
    <property type="component" value="Unassembled WGS sequence"/>
</dbReference>
<dbReference type="AlphaFoldDB" id="A0AAN8X8N4"/>